<comment type="caution">
    <text evidence="3">The sequence shown here is derived from an EMBL/GenBank/DDBJ whole genome shotgun (WGS) entry which is preliminary data.</text>
</comment>
<proteinExistence type="predicted"/>
<dbReference type="PANTHER" id="PTHR34406:SF1">
    <property type="entry name" value="PROTEIN YCEI"/>
    <property type="match status" value="1"/>
</dbReference>
<evidence type="ECO:0000313" key="4">
    <source>
        <dbReference type="Proteomes" id="UP000196531"/>
    </source>
</evidence>
<name>A0A1Y5FBU3_9BACT</name>
<dbReference type="AlphaFoldDB" id="A0A1Y5FBU3"/>
<protein>
    <recommendedName>
        <fullName evidence="2">Lipid/polyisoprenoid-binding YceI-like domain-containing protein</fullName>
    </recommendedName>
</protein>
<evidence type="ECO:0000313" key="3">
    <source>
        <dbReference type="EMBL" id="OUR99661.1"/>
    </source>
</evidence>
<accession>A0A1Y5FBU3</accession>
<dbReference type="SMART" id="SM00867">
    <property type="entry name" value="YceI"/>
    <property type="match status" value="1"/>
</dbReference>
<feature type="signal peptide" evidence="1">
    <location>
        <begin position="1"/>
        <end position="18"/>
    </location>
</feature>
<reference evidence="4" key="1">
    <citation type="journal article" date="2017" name="Proc. Natl. Acad. Sci. U.S.A.">
        <title>Simulation of Deepwater Horizon oil plume reveals substrate specialization within a complex community of hydrocarbon-degraders.</title>
        <authorList>
            <person name="Hu P."/>
            <person name="Dubinsky E.A."/>
            <person name="Probst A.J."/>
            <person name="Wang J."/>
            <person name="Sieber C.M.K."/>
            <person name="Tom L.M."/>
            <person name="Gardinali P."/>
            <person name="Banfield J.F."/>
            <person name="Atlas R.M."/>
            <person name="Andersen G.L."/>
        </authorList>
    </citation>
    <scope>NUCLEOTIDE SEQUENCE [LARGE SCALE GENOMIC DNA]</scope>
</reference>
<dbReference type="SUPFAM" id="SSF101874">
    <property type="entry name" value="YceI-like"/>
    <property type="match status" value="1"/>
</dbReference>
<evidence type="ECO:0000256" key="1">
    <source>
        <dbReference type="SAM" id="SignalP"/>
    </source>
</evidence>
<sequence>MKSLILVAALFYSTFTLAKTEAWVIDNAHSKVGFEITHLIISTVEGKFNKFSGILKFDASNPLKSIKGFSFQTDIDAASIDTSNGKRDKHLRSADFFDVKKNPKVKFISTKVTSKDGKKFDIHGKLTMAGVTKNVVLKTKYLGSVDAYDVKRISFVAKTTVKREDFGLTWNDIVESGPVVGSEVEIELRIQAKRKADLD</sequence>
<dbReference type="Gene3D" id="2.40.128.110">
    <property type="entry name" value="Lipid/polyisoprenoid-binding, YceI-like"/>
    <property type="match status" value="1"/>
</dbReference>
<keyword evidence="1" id="KW-0732">Signal</keyword>
<feature type="domain" description="Lipid/polyisoprenoid-binding YceI-like" evidence="2">
    <location>
        <begin position="22"/>
        <end position="193"/>
    </location>
</feature>
<dbReference type="Pfam" id="PF04264">
    <property type="entry name" value="YceI"/>
    <property type="match status" value="1"/>
</dbReference>
<dbReference type="Proteomes" id="UP000196531">
    <property type="component" value="Unassembled WGS sequence"/>
</dbReference>
<gene>
    <name evidence="3" type="ORF">A9Q84_01160</name>
</gene>
<dbReference type="InterPro" id="IPR036761">
    <property type="entry name" value="TTHA0802/YceI-like_sf"/>
</dbReference>
<evidence type="ECO:0000259" key="2">
    <source>
        <dbReference type="SMART" id="SM00867"/>
    </source>
</evidence>
<dbReference type="EMBL" id="MAAO01000002">
    <property type="protein sequence ID" value="OUR99661.1"/>
    <property type="molecule type" value="Genomic_DNA"/>
</dbReference>
<dbReference type="InterPro" id="IPR007372">
    <property type="entry name" value="Lipid/polyisoprenoid-bd_YceI"/>
</dbReference>
<feature type="chain" id="PRO_5012373351" description="Lipid/polyisoprenoid-binding YceI-like domain-containing protein" evidence="1">
    <location>
        <begin position="19"/>
        <end position="199"/>
    </location>
</feature>
<organism evidence="3 4">
    <name type="scientific">Halobacteriovorax marinus</name>
    <dbReference type="NCBI Taxonomy" id="97084"/>
    <lineage>
        <taxon>Bacteria</taxon>
        <taxon>Pseudomonadati</taxon>
        <taxon>Bdellovibrionota</taxon>
        <taxon>Bacteriovoracia</taxon>
        <taxon>Bacteriovoracales</taxon>
        <taxon>Halobacteriovoraceae</taxon>
        <taxon>Halobacteriovorax</taxon>
    </lineage>
</organism>
<dbReference type="PANTHER" id="PTHR34406">
    <property type="entry name" value="PROTEIN YCEI"/>
    <property type="match status" value="1"/>
</dbReference>